<protein>
    <recommendedName>
        <fullName evidence="2">CoA transferase</fullName>
    </recommendedName>
</protein>
<proteinExistence type="predicted"/>
<accession>A0A383A5T6</accession>
<evidence type="ECO:0000313" key="1">
    <source>
        <dbReference type="EMBL" id="SVE02939.1"/>
    </source>
</evidence>
<dbReference type="InterPro" id="IPR023606">
    <property type="entry name" value="CoA-Trfase_III_dom_1_sf"/>
</dbReference>
<feature type="non-terminal residue" evidence="1">
    <location>
        <position position="57"/>
    </location>
</feature>
<dbReference type="Pfam" id="PF02515">
    <property type="entry name" value="CoA_transf_3"/>
    <property type="match status" value="1"/>
</dbReference>
<dbReference type="InterPro" id="IPR050509">
    <property type="entry name" value="CoA-transferase_III"/>
</dbReference>
<dbReference type="InterPro" id="IPR003673">
    <property type="entry name" value="CoA-Trfase_fam_III"/>
</dbReference>
<dbReference type="SUPFAM" id="SSF89796">
    <property type="entry name" value="CoA-transferase family III (CaiB/BaiF)"/>
    <property type="match status" value="1"/>
</dbReference>
<dbReference type="Gene3D" id="3.40.50.10540">
    <property type="entry name" value="Crotonobetainyl-coa:carnitine coa-transferase, domain 1"/>
    <property type="match status" value="1"/>
</dbReference>
<dbReference type="EMBL" id="UINC01189308">
    <property type="protein sequence ID" value="SVE02939.1"/>
    <property type="molecule type" value="Genomic_DNA"/>
</dbReference>
<reference evidence="1" key="1">
    <citation type="submission" date="2018-05" db="EMBL/GenBank/DDBJ databases">
        <authorList>
            <person name="Lanie J.A."/>
            <person name="Ng W.-L."/>
            <person name="Kazmierczak K.M."/>
            <person name="Andrzejewski T.M."/>
            <person name="Davidsen T.M."/>
            <person name="Wayne K.J."/>
            <person name="Tettelin H."/>
            <person name="Glass J.I."/>
            <person name="Rusch D."/>
            <person name="Podicherti R."/>
            <person name="Tsui H.-C.T."/>
            <person name="Winkler M.E."/>
        </authorList>
    </citation>
    <scope>NUCLEOTIDE SEQUENCE</scope>
</reference>
<dbReference type="PANTHER" id="PTHR48228:SF4">
    <property type="entry name" value="BLR3030 PROTEIN"/>
    <property type="match status" value="1"/>
</dbReference>
<name>A0A383A5T6_9ZZZZ</name>
<gene>
    <name evidence="1" type="ORF">METZ01_LOCUS455793</name>
</gene>
<feature type="non-terminal residue" evidence="1">
    <location>
        <position position="1"/>
    </location>
</feature>
<dbReference type="GO" id="GO:0003824">
    <property type="term" value="F:catalytic activity"/>
    <property type="evidence" value="ECO:0007669"/>
    <property type="project" value="InterPro"/>
</dbReference>
<dbReference type="PANTHER" id="PTHR48228">
    <property type="entry name" value="SUCCINYL-COA--D-CITRAMALATE COA-TRANSFERASE"/>
    <property type="match status" value="1"/>
</dbReference>
<organism evidence="1">
    <name type="scientific">marine metagenome</name>
    <dbReference type="NCBI Taxonomy" id="408172"/>
    <lineage>
        <taxon>unclassified sequences</taxon>
        <taxon>metagenomes</taxon>
        <taxon>ecological metagenomes</taxon>
    </lineage>
</organism>
<dbReference type="AlphaFoldDB" id="A0A383A5T6"/>
<evidence type="ECO:0008006" key="2">
    <source>
        <dbReference type="Google" id="ProtNLM"/>
    </source>
</evidence>
<sequence length="57" mass="6311">VGPLSNIRILDLTRVWAGPLALRMLADFGAEVIKISDPRVPVDRESGTNNKLNRNKL</sequence>